<protein>
    <submittedName>
        <fullName evidence="1">Uncharacterized protein</fullName>
    </submittedName>
</protein>
<reference evidence="1" key="1">
    <citation type="submission" date="2020-04" db="EMBL/GenBank/DDBJ databases">
        <authorList>
            <person name="Alioto T."/>
            <person name="Alioto T."/>
            <person name="Gomez Garrido J."/>
        </authorList>
    </citation>
    <scope>NUCLEOTIDE SEQUENCE</scope>
    <source>
        <strain evidence="1">A484AB</strain>
    </source>
</reference>
<dbReference type="AlphaFoldDB" id="A0A6S7JX06"/>
<feature type="non-terminal residue" evidence="1">
    <location>
        <position position="1"/>
    </location>
</feature>
<evidence type="ECO:0000313" key="1">
    <source>
        <dbReference type="EMBL" id="CAB4035661.1"/>
    </source>
</evidence>
<feature type="non-terminal residue" evidence="1">
    <location>
        <position position="93"/>
    </location>
</feature>
<accession>A0A6S7JX06</accession>
<dbReference type="Proteomes" id="UP001152795">
    <property type="component" value="Unassembled WGS sequence"/>
</dbReference>
<keyword evidence="2" id="KW-1185">Reference proteome</keyword>
<proteinExistence type="predicted"/>
<dbReference type="EMBL" id="CACRXK020021255">
    <property type="protein sequence ID" value="CAB4035661.1"/>
    <property type="molecule type" value="Genomic_DNA"/>
</dbReference>
<evidence type="ECO:0000313" key="2">
    <source>
        <dbReference type="Proteomes" id="UP001152795"/>
    </source>
</evidence>
<sequence>RMEKPLDDVTCGGGCPTRENMLLKIANGDDSKETASISSQELILLTGAGGERKRKTILTKYGSDIKCTANKHYISYELIDNLRRKALETIKEQ</sequence>
<organism evidence="1 2">
    <name type="scientific">Paramuricea clavata</name>
    <name type="common">Red gorgonian</name>
    <name type="synonym">Violescent sea-whip</name>
    <dbReference type="NCBI Taxonomy" id="317549"/>
    <lineage>
        <taxon>Eukaryota</taxon>
        <taxon>Metazoa</taxon>
        <taxon>Cnidaria</taxon>
        <taxon>Anthozoa</taxon>
        <taxon>Octocorallia</taxon>
        <taxon>Malacalcyonacea</taxon>
        <taxon>Plexauridae</taxon>
        <taxon>Paramuricea</taxon>
    </lineage>
</organism>
<comment type="caution">
    <text evidence="1">The sequence shown here is derived from an EMBL/GenBank/DDBJ whole genome shotgun (WGS) entry which is preliminary data.</text>
</comment>
<name>A0A6S7JX06_PARCT</name>
<gene>
    <name evidence="1" type="ORF">PACLA_8A038489</name>
</gene>